<feature type="region of interest" description="Disordered" evidence="1">
    <location>
        <begin position="499"/>
        <end position="538"/>
    </location>
</feature>
<feature type="compositionally biased region" description="Low complexity" evidence="1">
    <location>
        <begin position="106"/>
        <end position="115"/>
    </location>
</feature>
<feature type="region of interest" description="Disordered" evidence="1">
    <location>
        <begin position="951"/>
        <end position="984"/>
    </location>
</feature>
<gene>
    <name evidence="2" type="ORF">PSFLO_02331</name>
</gene>
<feature type="region of interest" description="Disordered" evidence="1">
    <location>
        <begin position="70"/>
        <end position="124"/>
    </location>
</feature>
<feature type="region of interest" description="Disordered" evidence="1">
    <location>
        <begin position="769"/>
        <end position="913"/>
    </location>
</feature>
<feature type="region of interest" description="Disordered" evidence="1">
    <location>
        <begin position="1"/>
        <end position="56"/>
    </location>
</feature>
<proteinExistence type="predicted"/>
<feature type="compositionally biased region" description="Low complexity" evidence="1">
    <location>
        <begin position="80"/>
        <end position="95"/>
    </location>
</feature>
<feature type="compositionally biased region" description="Polar residues" evidence="1">
    <location>
        <begin position="1029"/>
        <end position="1039"/>
    </location>
</feature>
<feature type="compositionally biased region" description="Low complexity" evidence="1">
    <location>
        <begin position="805"/>
        <end position="817"/>
    </location>
</feature>
<organism evidence="2 3">
    <name type="scientific">Pseudozyma flocculosa</name>
    <dbReference type="NCBI Taxonomy" id="84751"/>
    <lineage>
        <taxon>Eukaryota</taxon>
        <taxon>Fungi</taxon>
        <taxon>Dikarya</taxon>
        <taxon>Basidiomycota</taxon>
        <taxon>Ustilaginomycotina</taxon>
        <taxon>Ustilaginomycetes</taxon>
        <taxon>Ustilaginales</taxon>
        <taxon>Ustilaginaceae</taxon>
        <taxon>Pseudozyma</taxon>
    </lineage>
</organism>
<dbReference type="OrthoDB" id="1734943at2759"/>
<protein>
    <submittedName>
        <fullName evidence="2">Uncharacterized protein</fullName>
    </submittedName>
</protein>
<keyword evidence="3" id="KW-1185">Reference proteome</keyword>
<feature type="region of interest" description="Disordered" evidence="1">
    <location>
        <begin position="1027"/>
        <end position="1046"/>
    </location>
</feature>
<sequence>MVALALPRRNKESASRPSTPLTDSPPSTAHHVQSASLDPELAAKQPKRSSSFGKGLGLASLTNSMSRAGDVMHGFGRNRSGASTPSSPALASPASETVNGAASILGGPPSASMGPPATPDPSHLTQFSLKLSDLVNKAFVPCASGAAPSQVPGMAAGMAGAAKSAASGHGAFHGVPKIQNIAYEGKRLPDKVKILEIAHTVVGELRYAESVDPYLLRAVSRQILKALTLFAARIDSLLVSPTKDPQALRIPTNPKEGTHLPPALEFNIGLVTLEWIVEDSLERCIEGDRDAQGELIADEHGNVLAGMPHFVSEILTPVRKKMEGTILHVIQPLLAQTKASLTRCISAAVPSPFVNPINLSPSLTPGASASMNEIPGAAPATVPGNASPPQKAADVAASGPIASDGLSSAWLRELEARLEGIRRMLVPRIEERCGQDGEGWFISVAIHVIWKGLLILTSRSVALPSSDTTASFALGSVIQQVTSDSQKRTPSPAQLTQALKSVGMGVTKPKAPKDGSGSVPESGRQTPSQLGAPLSSDHAKLPPISQVSRKHVAHQIAELQAFEKLLVRFCEGFLRKSTGTQKKAKLHRRAKLPFFASQNQSTDLSLDLDDYNPDDEDELARAALAEAMHALKSTIIVLQTTEKEPRAICAALEQMAGGDADEGSGDYAPSLTSEAARALDAIPNLPLAQLLYNRLPLGIGRLELPTPPAIFGYTWSEYERAIAGFAGGQTWAQALAVRMKPEVEAAWPVIARREAERIASLEKVAKQAGTSVRLPFDSRRPDAAATGRGLPRSRSGARASTLAVSTLPPAASSSTDPSDAESDTSVQIDETMTQSVPNLDHKSSDLGATHGSNKPARSSDTDLSSSKTPSPSDEAVRFRDASGATSAGLAAGGDDTVGGVTASPPPMSPNVLAGDVAGKVASAGEVKASVPPKFWRRSSSNSKSGFHLALSSLSRSSSPKPRGRATSGGSSTGSASDNGQSISSNSAIATGTGAGTGTATANAAGAAAAAAAGSGVHGIGGAAGFGTDRSASVSSQRTDASADEADDLARSIDAVRREAELERKSLTVFARALEYVSQGQVAIVLDPQQQLQQR</sequence>
<dbReference type="AlphaFoldDB" id="A0A5C3EYB4"/>
<feature type="compositionally biased region" description="Low complexity" evidence="1">
    <location>
        <begin position="951"/>
        <end position="976"/>
    </location>
</feature>
<feature type="compositionally biased region" description="Polar residues" evidence="1">
    <location>
        <begin position="850"/>
        <end position="871"/>
    </location>
</feature>
<reference evidence="2 3" key="1">
    <citation type="submission" date="2018-03" db="EMBL/GenBank/DDBJ databases">
        <authorList>
            <person name="Guldener U."/>
        </authorList>
    </citation>
    <scope>NUCLEOTIDE SEQUENCE [LARGE SCALE GENOMIC DNA]</scope>
    <source>
        <strain evidence="2 3">DAOM196992</strain>
    </source>
</reference>
<feature type="compositionally biased region" description="Low complexity" evidence="1">
    <location>
        <begin position="15"/>
        <end position="28"/>
    </location>
</feature>
<evidence type="ECO:0000313" key="3">
    <source>
        <dbReference type="Proteomes" id="UP000323386"/>
    </source>
</evidence>
<dbReference type="Proteomes" id="UP000323386">
    <property type="component" value="Unassembled WGS sequence"/>
</dbReference>
<feature type="compositionally biased region" description="Low complexity" evidence="1">
    <location>
        <begin position="881"/>
        <end position="894"/>
    </location>
</feature>
<evidence type="ECO:0000256" key="1">
    <source>
        <dbReference type="SAM" id="MobiDB-lite"/>
    </source>
</evidence>
<name>A0A5C3EYB4_9BASI</name>
<dbReference type="EMBL" id="OOIP01000005">
    <property type="protein sequence ID" value="SPO36860.1"/>
    <property type="molecule type" value="Genomic_DNA"/>
</dbReference>
<feature type="compositionally biased region" description="Polar residues" evidence="1">
    <location>
        <begin position="826"/>
        <end position="837"/>
    </location>
</feature>
<evidence type="ECO:0000313" key="2">
    <source>
        <dbReference type="EMBL" id="SPO36860.1"/>
    </source>
</evidence>
<accession>A0A5C3EYB4</accession>
<feature type="region of interest" description="Disordered" evidence="1">
    <location>
        <begin position="370"/>
        <end position="393"/>
    </location>
</feature>